<keyword evidence="3 5" id="KW-0732">Signal</keyword>
<dbReference type="Pfam" id="PF03548">
    <property type="entry name" value="LolA"/>
    <property type="match status" value="1"/>
</dbReference>
<evidence type="ECO:0000256" key="3">
    <source>
        <dbReference type="ARBA" id="ARBA00022729"/>
    </source>
</evidence>
<accession>A0ABP8HX75</accession>
<evidence type="ECO:0000256" key="2">
    <source>
        <dbReference type="ARBA" id="ARBA00022448"/>
    </source>
</evidence>
<feature type="signal peptide" evidence="5">
    <location>
        <begin position="1"/>
        <end position="26"/>
    </location>
</feature>
<dbReference type="EMBL" id="BAABFU010000001">
    <property type="protein sequence ID" value="GAA4346682.1"/>
    <property type="molecule type" value="Genomic_DNA"/>
</dbReference>
<comment type="caution">
    <text evidence="6">The sequence shown here is derived from an EMBL/GenBank/DDBJ whole genome shotgun (WGS) entry which is preliminary data.</text>
</comment>
<keyword evidence="2" id="KW-0813">Transport</keyword>
<dbReference type="SUPFAM" id="SSF89392">
    <property type="entry name" value="Prokaryotic lipoproteins and lipoprotein localization factors"/>
    <property type="match status" value="1"/>
</dbReference>
<sequence>MMTTLTQYTAFLLLIASCFIPSTANACVDTPCELNSIAKQISSQPQLNEFKQLKTVAVLTQPLKSSGYLLLADNDRVVWQTQKPIKSTTVIGPNSFKQYNKQDEAISAPANSNNQTSQLISSTFLSILSGDFEELNTNFDVIAICKSSGWSLNLTSTHSDIQRVIKHIEVSGNTSIQRLTFTEANGDITQITFDTIDSQEIHAQLGQFLVD</sequence>
<reference evidence="7" key="1">
    <citation type="journal article" date="2019" name="Int. J. Syst. Evol. Microbiol.">
        <title>The Global Catalogue of Microorganisms (GCM) 10K type strain sequencing project: providing services to taxonomists for standard genome sequencing and annotation.</title>
        <authorList>
            <consortium name="The Broad Institute Genomics Platform"/>
            <consortium name="The Broad Institute Genome Sequencing Center for Infectious Disease"/>
            <person name="Wu L."/>
            <person name="Ma J."/>
        </authorList>
    </citation>
    <scope>NUCLEOTIDE SEQUENCE [LARGE SCALE GENOMIC DNA]</scope>
    <source>
        <strain evidence="7">JCM 17727</strain>
    </source>
</reference>
<dbReference type="CDD" id="cd16325">
    <property type="entry name" value="LolA"/>
    <property type="match status" value="1"/>
</dbReference>
<dbReference type="Gene3D" id="2.50.20.10">
    <property type="entry name" value="Lipoprotein localisation LolA/LolB/LppX"/>
    <property type="match status" value="1"/>
</dbReference>
<organism evidence="6 7">
    <name type="scientific">Kangiella taiwanensis</name>
    <dbReference type="NCBI Taxonomy" id="1079179"/>
    <lineage>
        <taxon>Bacteria</taxon>
        <taxon>Pseudomonadati</taxon>
        <taxon>Pseudomonadota</taxon>
        <taxon>Gammaproteobacteria</taxon>
        <taxon>Kangiellales</taxon>
        <taxon>Kangiellaceae</taxon>
        <taxon>Kangiella</taxon>
    </lineage>
</organism>
<feature type="chain" id="PRO_5047084164" description="Outer membrane lipoprotein carrier protein LolA" evidence="5">
    <location>
        <begin position="27"/>
        <end position="211"/>
    </location>
</feature>
<evidence type="ECO:0000256" key="1">
    <source>
        <dbReference type="ARBA" id="ARBA00011245"/>
    </source>
</evidence>
<protein>
    <recommendedName>
        <fullName evidence="8">Outer membrane lipoprotein carrier protein LolA</fullName>
    </recommendedName>
</protein>
<comment type="subunit">
    <text evidence="1">Monomer.</text>
</comment>
<keyword evidence="7" id="KW-1185">Reference proteome</keyword>
<dbReference type="InterPro" id="IPR004564">
    <property type="entry name" value="OM_lipoprot_carrier_LolA-like"/>
</dbReference>
<evidence type="ECO:0000313" key="6">
    <source>
        <dbReference type="EMBL" id="GAA4346682.1"/>
    </source>
</evidence>
<gene>
    <name evidence="6" type="ORF">GCM10023150_08310</name>
</gene>
<evidence type="ECO:0000256" key="5">
    <source>
        <dbReference type="SAM" id="SignalP"/>
    </source>
</evidence>
<evidence type="ECO:0008006" key="8">
    <source>
        <dbReference type="Google" id="ProtNLM"/>
    </source>
</evidence>
<proteinExistence type="predicted"/>
<dbReference type="Proteomes" id="UP001501294">
    <property type="component" value="Unassembled WGS sequence"/>
</dbReference>
<dbReference type="InterPro" id="IPR029046">
    <property type="entry name" value="LolA/LolB/LppX"/>
</dbReference>
<evidence type="ECO:0000313" key="7">
    <source>
        <dbReference type="Proteomes" id="UP001501294"/>
    </source>
</evidence>
<name>A0ABP8HX75_9GAMM</name>
<keyword evidence="4" id="KW-0653">Protein transport</keyword>
<dbReference type="RefSeq" id="WP_223576850.1">
    <property type="nucleotide sequence ID" value="NZ_BAABFU010000001.1"/>
</dbReference>
<evidence type="ECO:0000256" key="4">
    <source>
        <dbReference type="ARBA" id="ARBA00022927"/>
    </source>
</evidence>